<dbReference type="SUPFAM" id="SSF53098">
    <property type="entry name" value="Ribonuclease H-like"/>
    <property type="match status" value="1"/>
</dbReference>
<dbReference type="PANTHER" id="PTHR23044">
    <property type="entry name" value="3'-5' EXONUCLEASE ERI1-RELATED"/>
    <property type="match status" value="1"/>
</dbReference>
<dbReference type="Gene3D" id="3.30.420.10">
    <property type="entry name" value="Ribonuclease H-like superfamily/Ribonuclease H"/>
    <property type="match status" value="1"/>
</dbReference>
<keyword evidence="3 6" id="KW-0269">Exonuclease</keyword>
<organism evidence="6 7">
    <name type="scientific">Ruminococcus difficilis</name>
    <dbReference type="NCBI Taxonomy" id="2763069"/>
    <lineage>
        <taxon>Bacteria</taxon>
        <taxon>Bacillati</taxon>
        <taxon>Bacillota</taxon>
        <taxon>Clostridia</taxon>
        <taxon>Eubacteriales</taxon>
        <taxon>Oscillospiraceae</taxon>
        <taxon>Ruminococcus</taxon>
    </lineage>
</organism>
<keyword evidence="2" id="KW-0378">Hydrolase</keyword>
<evidence type="ECO:0000313" key="6">
    <source>
        <dbReference type="EMBL" id="MBK6087138.1"/>
    </source>
</evidence>
<dbReference type="RefSeq" id="WP_186833594.1">
    <property type="nucleotide sequence ID" value="NZ_JAEQMG010000010.1"/>
</dbReference>
<evidence type="ECO:0000313" key="7">
    <source>
        <dbReference type="Proteomes" id="UP000633365"/>
    </source>
</evidence>
<accession>A0A934TYW8</accession>
<dbReference type="InterPro" id="IPR013520">
    <property type="entry name" value="Ribonucl_H"/>
</dbReference>
<dbReference type="AlphaFoldDB" id="A0A934TYW8"/>
<evidence type="ECO:0000256" key="1">
    <source>
        <dbReference type="ARBA" id="ARBA00022722"/>
    </source>
</evidence>
<dbReference type="EMBL" id="JAEQMG010000010">
    <property type="protein sequence ID" value="MBK6087138.1"/>
    <property type="molecule type" value="Genomic_DNA"/>
</dbReference>
<dbReference type="Proteomes" id="UP000633365">
    <property type="component" value="Unassembled WGS sequence"/>
</dbReference>
<dbReference type="InterPro" id="IPR051274">
    <property type="entry name" value="3-5_Exoribonuclease"/>
</dbReference>
<dbReference type="InterPro" id="IPR012337">
    <property type="entry name" value="RNaseH-like_sf"/>
</dbReference>
<sequence length="295" mass="35049">MEYIILDLEFNGTYSKHRHKFVNEIIEFGAVKCDEQLNIIEIFSELVKPQISKKLNSHVSALTHITIDELKKSNNSFSHVMSKFRKFLGDGVLMTWSNSDVLVLIENYKYFYGNDKLPFMKYYVNLQKYCERAIGYSDKARQLGLSACAEMLGITFEENSLHRAYNDAELTAACFKALYDKELLQQYIYTCDDDFYRRVNFKNYNICDLKNPNINRHEMYFNCEKCGRRALRRSKWRLKNRSFRANFRCLRCRRDFEGRITFKQCYDHVNVSKKTAEIERKDKKKRKSAEPKTTS</sequence>
<name>A0A934TYW8_9FIRM</name>
<evidence type="ECO:0000256" key="2">
    <source>
        <dbReference type="ARBA" id="ARBA00022801"/>
    </source>
</evidence>
<reference evidence="6" key="1">
    <citation type="submission" date="2021-01" db="EMBL/GenBank/DDBJ databases">
        <title>Genome public.</title>
        <authorList>
            <person name="Liu C."/>
            <person name="Sun Q."/>
        </authorList>
    </citation>
    <scope>NUCLEOTIDE SEQUENCE</scope>
    <source>
        <strain evidence="6">M6</strain>
    </source>
</reference>
<dbReference type="CDD" id="cd06133">
    <property type="entry name" value="ERI-1_3'hExo_like"/>
    <property type="match status" value="1"/>
</dbReference>
<protein>
    <submittedName>
        <fullName evidence="6">Exonuclease domain-containing protein</fullName>
    </submittedName>
</protein>
<dbReference type="InterPro" id="IPR047201">
    <property type="entry name" value="ERI-1_3'hExo-like"/>
</dbReference>
<keyword evidence="7" id="KW-1185">Reference proteome</keyword>
<keyword evidence="1" id="KW-0540">Nuclease</keyword>
<dbReference type="GO" id="GO:0003676">
    <property type="term" value="F:nucleic acid binding"/>
    <property type="evidence" value="ECO:0007669"/>
    <property type="project" value="InterPro"/>
</dbReference>
<dbReference type="PANTHER" id="PTHR23044:SF61">
    <property type="entry name" value="3'-5' EXORIBONUCLEASE 1-RELATED"/>
    <property type="match status" value="1"/>
</dbReference>
<comment type="caution">
    <text evidence="6">The sequence shown here is derived from an EMBL/GenBank/DDBJ whole genome shotgun (WGS) entry which is preliminary data.</text>
</comment>
<feature type="region of interest" description="Disordered" evidence="4">
    <location>
        <begin position="275"/>
        <end position="295"/>
    </location>
</feature>
<dbReference type="GO" id="GO:0000175">
    <property type="term" value="F:3'-5'-RNA exonuclease activity"/>
    <property type="evidence" value="ECO:0007669"/>
    <property type="project" value="InterPro"/>
</dbReference>
<evidence type="ECO:0000259" key="5">
    <source>
        <dbReference type="SMART" id="SM00479"/>
    </source>
</evidence>
<evidence type="ECO:0000256" key="3">
    <source>
        <dbReference type="ARBA" id="ARBA00022839"/>
    </source>
</evidence>
<feature type="domain" description="Exonuclease" evidence="5">
    <location>
        <begin position="2"/>
        <end position="184"/>
    </location>
</feature>
<dbReference type="Pfam" id="PF00929">
    <property type="entry name" value="RNase_T"/>
    <property type="match status" value="1"/>
</dbReference>
<dbReference type="InterPro" id="IPR036397">
    <property type="entry name" value="RNaseH_sf"/>
</dbReference>
<dbReference type="SMART" id="SM00479">
    <property type="entry name" value="EXOIII"/>
    <property type="match status" value="1"/>
</dbReference>
<evidence type="ECO:0000256" key="4">
    <source>
        <dbReference type="SAM" id="MobiDB-lite"/>
    </source>
</evidence>
<gene>
    <name evidence="6" type="ORF">JKK62_00445</name>
</gene>
<proteinExistence type="predicted"/>